<dbReference type="NCBIfam" id="TIGR00360">
    <property type="entry name" value="ComEC_N-term"/>
    <property type="match status" value="1"/>
</dbReference>
<dbReference type="CDD" id="cd07731">
    <property type="entry name" value="ComA-like_MBL-fold"/>
    <property type="match status" value="1"/>
</dbReference>
<feature type="domain" description="Metallo-beta-lactamase" evidence="7">
    <location>
        <begin position="501"/>
        <end position="684"/>
    </location>
</feature>
<dbReference type="InterPro" id="IPR004477">
    <property type="entry name" value="ComEC_N"/>
</dbReference>
<dbReference type="SMART" id="SM00849">
    <property type="entry name" value="Lactamase_B"/>
    <property type="match status" value="1"/>
</dbReference>
<keyword evidence="5 6" id="KW-0472">Membrane</keyword>
<dbReference type="GO" id="GO:0030420">
    <property type="term" value="P:establishment of competence for transformation"/>
    <property type="evidence" value="ECO:0007669"/>
    <property type="project" value="InterPro"/>
</dbReference>
<dbReference type="InterPro" id="IPR001279">
    <property type="entry name" value="Metallo-B-lactamas"/>
</dbReference>
<dbReference type="InterPro" id="IPR025405">
    <property type="entry name" value="DUF4131"/>
</dbReference>
<dbReference type="InterPro" id="IPR035681">
    <property type="entry name" value="ComA-like_MBL"/>
</dbReference>
<dbReference type="Pfam" id="PF13567">
    <property type="entry name" value="DUF4131"/>
    <property type="match status" value="1"/>
</dbReference>
<dbReference type="InterPro" id="IPR036866">
    <property type="entry name" value="RibonucZ/Hydroxyglut_hydro"/>
</dbReference>
<dbReference type="PANTHER" id="PTHR30619">
    <property type="entry name" value="DNA INTERNALIZATION/COMPETENCE PROTEIN COMEC/REC2"/>
    <property type="match status" value="1"/>
</dbReference>
<dbReference type="Pfam" id="PF00753">
    <property type="entry name" value="Lactamase_B"/>
    <property type="match status" value="1"/>
</dbReference>
<protein>
    <submittedName>
        <fullName evidence="8">ComEC family competence protein</fullName>
    </submittedName>
</protein>
<proteinExistence type="predicted"/>
<feature type="transmembrane region" description="Helical" evidence="6">
    <location>
        <begin position="366"/>
        <end position="389"/>
    </location>
</feature>
<dbReference type="Pfam" id="PF03772">
    <property type="entry name" value="Competence"/>
    <property type="match status" value="1"/>
</dbReference>
<keyword evidence="4 6" id="KW-1133">Transmembrane helix</keyword>
<keyword evidence="2" id="KW-1003">Cell membrane</keyword>
<evidence type="ECO:0000256" key="6">
    <source>
        <dbReference type="SAM" id="Phobius"/>
    </source>
</evidence>
<keyword evidence="3 6" id="KW-0812">Transmembrane</keyword>
<feature type="transmembrane region" description="Helical" evidence="6">
    <location>
        <begin position="229"/>
        <end position="250"/>
    </location>
</feature>
<dbReference type="STRING" id="1216006.VA7868_01004"/>
<feature type="transmembrane region" description="Helical" evidence="6">
    <location>
        <begin position="443"/>
        <end position="462"/>
    </location>
</feature>
<evidence type="ECO:0000256" key="2">
    <source>
        <dbReference type="ARBA" id="ARBA00022475"/>
    </source>
</evidence>
<evidence type="ECO:0000256" key="5">
    <source>
        <dbReference type="ARBA" id="ARBA00023136"/>
    </source>
</evidence>
<dbReference type="InterPro" id="IPR052159">
    <property type="entry name" value="Competence_DNA_uptake"/>
</dbReference>
<keyword evidence="9" id="KW-1185">Reference proteome</keyword>
<evidence type="ECO:0000256" key="4">
    <source>
        <dbReference type="ARBA" id="ARBA00022989"/>
    </source>
</evidence>
<feature type="transmembrane region" description="Helical" evidence="6">
    <location>
        <begin position="395"/>
        <end position="422"/>
    </location>
</feature>
<dbReference type="Proteomes" id="UP000184608">
    <property type="component" value="Unassembled WGS sequence"/>
</dbReference>
<dbReference type="InterPro" id="IPR004797">
    <property type="entry name" value="Competence_ComEC/Rec2"/>
</dbReference>
<accession>A0A1M5X6D9</accession>
<feature type="transmembrane region" description="Helical" evidence="6">
    <location>
        <begin position="262"/>
        <end position="282"/>
    </location>
</feature>
<organism evidence="8 9">
    <name type="scientific">Vibrio aerogenes CECT 7868</name>
    <dbReference type="NCBI Taxonomy" id="1216006"/>
    <lineage>
        <taxon>Bacteria</taxon>
        <taxon>Pseudomonadati</taxon>
        <taxon>Pseudomonadota</taxon>
        <taxon>Gammaproteobacteria</taxon>
        <taxon>Vibrionales</taxon>
        <taxon>Vibrionaceae</taxon>
        <taxon>Vibrio</taxon>
    </lineage>
</organism>
<name>A0A1M5X6D9_9VIBR</name>
<dbReference type="PANTHER" id="PTHR30619:SF1">
    <property type="entry name" value="RECOMBINATION PROTEIN 2"/>
    <property type="match status" value="1"/>
</dbReference>
<gene>
    <name evidence="8" type="ORF">VA7868_01004</name>
</gene>
<evidence type="ECO:0000256" key="3">
    <source>
        <dbReference type="ARBA" id="ARBA00022692"/>
    </source>
</evidence>
<dbReference type="GO" id="GO:0005886">
    <property type="term" value="C:plasma membrane"/>
    <property type="evidence" value="ECO:0007669"/>
    <property type="project" value="UniProtKB-SubCell"/>
</dbReference>
<feature type="transmembrane region" description="Helical" evidence="6">
    <location>
        <begin position="37"/>
        <end position="64"/>
    </location>
</feature>
<dbReference type="AlphaFoldDB" id="A0A1M5X6D9"/>
<dbReference type="NCBIfam" id="TIGR00361">
    <property type="entry name" value="ComEC_Rec2"/>
    <property type="match status" value="1"/>
</dbReference>
<evidence type="ECO:0000256" key="1">
    <source>
        <dbReference type="ARBA" id="ARBA00004651"/>
    </source>
</evidence>
<feature type="transmembrane region" description="Helical" evidence="6">
    <location>
        <begin position="7"/>
        <end position="25"/>
    </location>
</feature>
<evidence type="ECO:0000313" key="8">
    <source>
        <dbReference type="EMBL" id="SHH95361.1"/>
    </source>
</evidence>
<evidence type="ECO:0000313" key="9">
    <source>
        <dbReference type="Proteomes" id="UP000184608"/>
    </source>
</evidence>
<reference evidence="8 9" key="1">
    <citation type="submission" date="2016-11" db="EMBL/GenBank/DDBJ databases">
        <authorList>
            <person name="Jaros S."/>
            <person name="Januszkiewicz K."/>
            <person name="Wedrychowicz H."/>
        </authorList>
    </citation>
    <scope>NUCLEOTIDE SEQUENCE [LARGE SCALE GENOMIC DNA]</scope>
    <source>
        <strain evidence="8 9">CECT 7868</strain>
    </source>
</reference>
<dbReference type="EMBL" id="FQXZ01000009">
    <property type="protein sequence ID" value="SHH95361.1"/>
    <property type="molecule type" value="Genomic_DNA"/>
</dbReference>
<dbReference type="Gene3D" id="3.60.15.10">
    <property type="entry name" value="Ribonuclease Z/Hydroxyacylglutathione hydrolase-like"/>
    <property type="match status" value="1"/>
</dbReference>
<dbReference type="SUPFAM" id="SSF56281">
    <property type="entry name" value="Metallo-hydrolase/oxidoreductase"/>
    <property type="match status" value="1"/>
</dbReference>
<sequence length="749" mass="85773">MTLIRNGRFFFPYIFTLCSSPYWPVMPDVKWCCLPALLLLIVIHIRSCVWVSAICLAAIVVLVYGNLMKQQASMIHHSGHDITINAEVDSFFKPNSFGYSGNIHILSIDQIKMSALIQPAVKLYSPVQLFPGDQVNFHVRVKPVIGLLNEAGFDSEKYYFGKHIVARLIVKEHSDFIVITPVSFRMKLYRAVAQLIEYNLNRPLLLALSFANRNEINSQFWQQLQETGLAHLIAISGLHIGVAYLLGFYLGAFFSRAQARLLWFPVITGVAVSIGYAWLAGFSLPTQRALCMIGIHLLFQLRQAQVSYGQRYLISLSILLTLDPFSCVLNSFWLSFLSVFFVLYFVNQSREEPAGIYQGIKSHFKLTICMMPVGSFFFGGISLLAPLYNLLWIPWFSFVIVPVLFLAIICSIVVPSVAVWLWQLTEYLLKPVIYSFNFSHHSWVYTSDHLTICMLMFVLVFLTRHIFTRRLFQLIVLLIGGRFVCGISNRDWQVDILDVGHGLAVLIEKNKHYVLYDTGKGWGTGSIAQSVIDPVLHHRGVDQLDGLILSHMDNDHAGGRKWIENNWHPLWKRSSQLLKNYLPCIQGESWDWQGLQFDVLWPPSQVKRAYNEHSCVIRVFDKVHHYSVMLTGDMTAENERQIRRHFPDLKSDILMVPHHGSQTSSTRQFIIQVHPQVAIASTGKSNPWHLPNARVRQRYDSLDIPWIDTGEAGQIRLTFRDGAPEAEIKTWRSGGFSPWYRQMLRKQVE</sequence>
<evidence type="ECO:0000259" key="7">
    <source>
        <dbReference type="SMART" id="SM00849"/>
    </source>
</evidence>
<comment type="subcellular location">
    <subcellularLocation>
        <location evidence="1">Cell membrane</location>
        <topology evidence="1">Multi-pass membrane protein</topology>
    </subcellularLocation>
</comment>
<dbReference type="OrthoDB" id="9761531at2"/>